<comment type="caution">
    <text evidence="1">The sequence shown here is derived from an EMBL/GenBank/DDBJ whole genome shotgun (WGS) entry which is preliminary data.</text>
</comment>
<dbReference type="SUPFAM" id="SSF53187">
    <property type="entry name" value="Zn-dependent exopeptidases"/>
    <property type="match status" value="1"/>
</dbReference>
<dbReference type="Proteomes" id="UP000238949">
    <property type="component" value="Unassembled WGS sequence"/>
</dbReference>
<dbReference type="EMBL" id="PVNP01000075">
    <property type="protein sequence ID" value="PRO74028.1"/>
    <property type="molecule type" value="Genomic_DNA"/>
</dbReference>
<protein>
    <submittedName>
        <fullName evidence="1">Succinylglutamate desuccinylase</fullName>
    </submittedName>
</protein>
<evidence type="ECO:0000313" key="2">
    <source>
        <dbReference type="Proteomes" id="UP000238949"/>
    </source>
</evidence>
<reference evidence="2" key="1">
    <citation type="journal article" date="2020" name="Int. J. Syst. Evol. Microbiol.">
        <title>Alteromonas alba sp. nov., a marine bacterium isolated from the seawater of the West Pacific Ocean.</title>
        <authorList>
            <person name="Sun C."/>
            <person name="Wu Y.-H."/>
            <person name="Xamxidin M."/>
            <person name="Cheng H."/>
            <person name="Xu X.-W."/>
        </authorList>
    </citation>
    <scope>NUCLEOTIDE SEQUENCE [LARGE SCALE GENOMIC DNA]</scope>
    <source>
        <strain evidence="2">190</strain>
    </source>
</reference>
<dbReference type="Gene3D" id="3.40.630.10">
    <property type="entry name" value="Zn peptidases"/>
    <property type="match status" value="1"/>
</dbReference>
<organism evidence="1 2">
    <name type="scientific">Alteromonas alba</name>
    <dbReference type="NCBI Taxonomy" id="2079529"/>
    <lineage>
        <taxon>Bacteria</taxon>
        <taxon>Pseudomonadati</taxon>
        <taxon>Pseudomonadota</taxon>
        <taxon>Gammaproteobacteria</taxon>
        <taxon>Alteromonadales</taxon>
        <taxon>Alteromonadaceae</taxon>
        <taxon>Alteromonas/Salinimonas group</taxon>
        <taxon>Alteromonas</taxon>
    </lineage>
</organism>
<gene>
    <name evidence="1" type="ORF">C6Y40_08415</name>
</gene>
<dbReference type="AlphaFoldDB" id="A0A2S9VC43"/>
<accession>A0A2S9VC43</accession>
<name>A0A2S9VC43_9ALTE</name>
<evidence type="ECO:0000313" key="1">
    <source>
        <dbReference type="EMBL" id="PRO74028.1"/>
    </source>
</evidence>
<dbReference type="OrthoDB" id="9782876at2"/>
<proteinExistence type="predicted"/>
<keyword evidence="2" id="KW-1185">Reference proteome</keyword>
<sequence>MGTARLATPALPGFKILHAPAPQQIPDSSVSFLQMLGGPAIIFIPGRTRRKRAITTLLHGNEPSGFQALHRLLKEGFKPYADTTFIVVSVDAALHDPLYTHRALPHHRDINRCFKPPYTDAPGMLAKQVLDYLVDLAPEAIVDVHNTSGSGPAFSVSTRLGTQYTALASHFTRWFIHTDIELGSLMEVPFCCPIVTIESGGAMDELATLNAYNGLRSYLAAEDVFAPRQDIELLEQPKRLEIHRHATLAYAERPVFGANVTIRQDIEQRNFGITRPGEVLGWLDHARLEHFRLAGQQPGEYLSDYFCADNSELTVTRPLKFFMVTTRSDIAKSDCLLYFVDINNQLTTAKRQQHLSEVPLSD</sequence>
<dbReference type="RefSeq" id="WP_105934201.1">
    <property type="nucleotide sequence ID" value="NZ_PVNP01000075.1"/>
</dbReference>